<dbReference type="Pfam" id="PF02518">
    <property type="entry name" value="HATPase_c"/>
    <property type="match status" value="1"/>
</dbReference>
<gene>
    <name evidence="17" type="ORF">FK178_03885</name>
</gene>
<dbReference type="SUPFAM" id="SSF55874">
    <property type="entry name" value="ATPase domain of HSP90 chaperone/DNA topoisomerase II/histidine kinase"/>
    <property type="match status" value="1"/>
</dbReference>
<dbReference type="AlphaFoldDB" id="A0A5B8YJV9"/>
<dbReference type="KEGG" id="anp:FK178_03885"/>
<dbReference type="InterPro" id="IPR003594">
    <property type="entry name" value="HATPase_dom"/>
</dbReference>
<dbReference type="CDD" id="cd00082">
    <property type="entry name" value="HisKA"/>
    <property type="match status" value="1"/>
</dbReference>
<evidence type="ECO:0000313" key="18">
    <source>
        <dbReference type="Proteomes" id="UP000321954"/>
    </source>
</evidence>
<dbReference type="CDD" id="cd06225">
    <property type="entry name" value="HAMP"/>
    <property type="match status" value="1"/>
</dbReference>
<dbReference type="PROSITE" id="PS50885">
    <property type="entry name" value="HAMP"/>
    <property type="match status" value="1"/>
</dbReference>
<dbReference type="EC" id="2.7.13.3" evidence="3"/>
<sequence>MKIKYKIAGIFSLTSFLIIGFIGGFLYFLFANNIEKQFRERLLERAIIAAEVLLEKDNFSPVKYERVKARFLQTLPEENVYYIETENGNIDYGGLPADIIDKSSIESSLSKKYEFYQIGDLKFCSLYYEDNEGDFIILISAKNTEGIAELYFLQKALLIIILISLLIIAGVSLLFAKQILKPINRMILKVEEISGSNLQLRLNEGKGKDEISRLAKNFNRMLSRIESTFFTQKNFIQNASHELRTPLTVILGEAEFALKSSALSPDDRLAFQKVYQQADHLRELLNSLLHLSEIKNPGPSSEYKLLRIDEVIQKTVIKINQTFPSGVIHLEYKNIEDLNENSFVVPGNDLWLEIAFTNILDNALKYSNNEPVKVLLEDKPATVCINIEDQGIGIQPQDLSKIFSPFHRGNNAKSRKGYGIGLALTENIIKIHKGSIEVTSIMKKGSNVIIELPKDLKS</sequence>
<protein>
    <recommendedName>
        <fullName evidence="3">histidine kinase</fullName>
        <ecNumber evidence="3">2.7.13.3</ecNumber>
    </recommendedName>
</protein>
<dbReference type="Pfam" id="PF00672">
    <property type="entry name" value="HAMP"/>
    <property type="match status" value="1"/>
</dbReference>
<evidence type="ECO:0000256" key="13">
    <source>
        <dbReference type="ARBA" id="ARBA00023136"/>
    </source>
</evidence>
<evidence type="ECO:0000313" key="17">
    <source>
        <dbReference type="EMBL" id="QED36903.1"/>
    </source>
</evidence>
<evidence type="ECO:0000256" key="4">
    <source>
        <dbReference type="ARBA" id="ARBA00022475"/>
    </source>
</evidence>
<dbReference type="Gene3D" id="3.30.565.10">
    <property type="entry name" value="Histidine kinase-like ATPase, C-terminal domain"/>
    <property type="match status" value="1"/>
</dbReference>
<keyword evidence="12" id="KW-0902">Two-component regulatory system</keyword>
<evidence type="ECO:0000256" key="3">
    <source>
        <dbReference type="ARBA" id="ARBA00012438"/>
    </source>
</evidence>
<comment type="subcellular location">
    <subcellularLocation>
        <location evidence="2">Cell membrane</location>
        <topology evidence="2">Multi-pass membrane protein</topology>
    </subcellularLocation>
</comment>
<evidence type="ECO:0000256" key="6">
    <source>
        <dbReference type="ARBA" id="ARBA00022679"/>
    </source>
</evidence>
<dbReference type="Gene3D" id="6.10.340.10">
    <property type="match status" value="1"/>
</dbReference>
<dbReference type="SMART" id="SM00304">
    <property type="entry name" value="HAMP"/>
    <property type="match status" value="1"/>
</dbReference>
<dbReference type="Pfam" id="PF00512">
    <property type="entry name" value="HisKA"/>
    <property type="match status" value="1"/>
</dbReference>
<evidence type="ECO:0000256" key="11">
    <source>
        <dbReference type="ARBA" id="ARBA00022989"/>
    </source>
</evidence>
<dbReference type="Proteomes" id="UP000321954">
    <property type="component" value="Chromosome"/>
</dbReference>
<evidence type="ECO:0000256" key="5">
    <source>
        <dbReference type="ARBA" id="ARBA00022553"/>
    </source>
</evidence>
<dbReference type="GO" id="GO:0000155">
    <property type="term" value="F:phosphorelay sensor kinase activity"/>
    <property type="evidence" value="ECO:0007669"/>
    <property type="project" value="InterPro"/>
</dbReference>
<dbReference type="SUPFAM" id="SSF47384">
    <property type="entry name" value="Homodimeric domain of signal transducing histidine kinase"/>
    <property type="match status" value="1"/>
</dbReference>
<evidence type="ECO:0000256" key="8">
    <source>
        <dbReference type="ARBA" id="ARBA00022741"/>
    </source>
</evidence>
<keyword evidence="10" id="KW-0067">ATP-binding</keyword>
<keyword evidence="9 17" id="KW-0418">Kinase</keyword>
<feature type="domain" description="HAMP" evidence="16">
    <location>
        <begin position="177"/>
        <end position="230"/>
    </location>
</feature>
<dbReference type="InterPro" id="IPR036890">
    <property type="entry name" value="HATPase_C_sf"/>
</dbReference>
<dbReference type="SUPFAM" id="SSF158472">
    <property type="entry name" value="HAMP domain-like"/>
    <property type="match status" value="1"/>
</dbReference>
<evidence type="ECO:0000256" key="2">
    <source>
        <dbReference type="ARBA" id="ARBA00004651"/>
    </source>
</evidence>
<dbReference type="GO" id="GO:0005886">
    <property type="term" value="C:plasma membrane"/>
    <property type="evidence" value="ECO:0007669"/>
    <property type="project" value="UniProtKB-SubCell"/>
</dbReference>
<feature type="transmembrane region" description="Helical" evidence="14">
    <location>
        <begin position="7"/>
        <end position="30"/>
    </location>
</feature>
<dbReference type="InterPro" id="IPR004358">
    <property type="entry name" value="Sig_transdc_His_kin-like_C"/>
</dbReference>
<evidence type="ECO:0000256" key="10">
    <source>
        <dbReference type="ARBA" id="ARBA00022840"/>
    </source>
</evidence>
<keyword evidence="18" id="KW-1185">Reference proteome</keyword>
<dbReference type="PRINTS" id="PR00344">
    <property type="entry name" value="BCTRLSENSOR"/>
</dbReference>
<dbReference type="InterPro" id="IPR050398">
    <property type="entry name" value="HssS/ArlS-like"/>
</dbReference>
<dbReference type="SMART" id="SM00388">
    <property type="entry name" value="HisKA"/>
    <property type="match status" value="1"/>
</dbReference>
<proteinExistence type="predicted"/>
<keyword evidence="6" id="KW-0808">Transferase</keyword>
<dbReference type="SMART" id="SM00387">
    <property type="entry name" value="HATPase_c"/>
    <property type="match status" value="1"/>
</dbReference>
<accession>A0A5B8YJV9</accession>
<comment type="catalytic activity">
    <reaction evidence="1">
        <text>ATP + protein L-histidine = ADP + protein N-phospho-L-histidine.</text>
        <dbReference type="EC" id="2.7.13.3"/>
    </reaction>
</comment>
<dbReference type="OrthoDB" id="594725at2"/>
<evidence type="ECO:0000256" key="12">
    <source>
        <dbReference type="ARBA" id="ARBA00023012"/>
    </source>
</evidence>
<keyword evidence="11 14" id="KW-1133">Transmembrane helix</keyword>
<dbReference type="InterPro" id="IPR003660">
    <property type="entry name" value="HAMP_dom"/>
</dbReference>
<dbReference type="Gene3D" id="1.10.287.130">
    <property type="match status" value="1"/>
</dbReference>
<feature type="transmembrane region" description="Helical" evidence="14">
    <location>
        <begin position="156"/>
        <end position="176"/>
    </location>
</feature>
<organism evidence="17 18">
    <name type="scientific">Antarcticibacterium arcticum</name>
    <dbReference type="NCBI Taxonomy" id="2585771"/>
    <lineage>
        <taxon>Bacteria</taxon>
        <taxon>Pseudomonadati</taxon>
        <taxon>Bacteroidota</taxon>
        <taxon>Flavobacteriia</taxon>
        <taxon>Flavobacteriales</taxon>
        <taxon>Flavobacteriaceae</taxon>
        <taxon>Antarcticibacterium</taxon>
    </lineage>
</organism>
<evidence type="ECO:0000256" key="7">
    <source>
        <dbReference type="ARBA" id="ARBA00022692"/>
    </source>
</evidence>
<dbReference type="InterPro" id="IPR005467">
    <property type="entry name" value="His_kinase_dom"/>
</dbReference>
<keyword evidence="4" id="KW-1003">Cell membrane</keyword>
<dbReference type="PANTHER" id="PTHR45528:SF1">
    <property type="entry name" value="SENSOR HISTIDINE KINASE CPXA"/>
    <property type="match status" value="1"/>
</dbReference>
<dbReference type="InterPro" id="IPR003661">
    <property type="entry name" value="HisK_dim/P_dom"/>
</dbReference>
<evidence type="ECO:0000256" key="1">
    <source>
        <dbReference type="ARBA" id="ARBA00000085"/>
    </source>
</evidence>
<evidence type="ECO:0000256" key="14">
    <source>
        <dbReference type="SAM" id="Phobius"/>
    </source>
</evidence>
<dbReference type="PROSITE" id="PS50109">
    <property type="entry name" value="HIS_KIN"/>
    <property type="match status" value="1"/>
</dbReference>
<keyword evidence="8" id="KW-0547">Nucleotide-binding</keyword>
<dbReference type="InterPro" id="IPR036097">
    <property type="entry name" value="HisK_dim/P_sf"/>
</dbReference>
<evidence type="ECO:0000256" key="9">
    <source>
        <dbReference type="ARBA" id="ARBA00022777"/>
    </source>
</evidence>
<dbReference type="CDD" id="cd00075">
    <property type="entry name" value="HATPase"/>
    <property type="match status" value="1"/>
</dbReference>
<feature type="domain" description="Histidine kinase" evidence="15">
    <location>
        <begin position="238"/>
        <end position="456"/>
    </location>
</feature>
<evidence type="ECO:0000259" key="16">
    <source>
        <dbReference type="PROSITE" id="PS50885"/>
    </source>
</evidence>
<dbReference type="GO" id="GO:0005524">
    <property type="term" value="F:ATP binding"/>
    <property type="evidence" value="ECO:0007669"/>
    <property type="project" value="UniProtKB-KW"/>
</dbReference>
<dbReference type="EMBL" id="CP042476">
    <property type="protein sequence ID" value="QED36903.1"/>
    <property type="molecule type" value="Genomic_DNA"/>
</dbReference>
<keyword evidence="7 14" id="KW-0812">Transmembrane</keyword>
<dbReference type="RefSeq" id="WP_146831190.1">
    <property type="nucleotide sequence ID" value="NZ_CP042476.1"/>
</dbReference>
<evidence type="ECO:0000259" key="15">
    <source>
        <dbReference type="PROSITE" id="PS50109"/>
    </source>
</evidence>
<keyword evidence="13 14" id="KW-0472">Membrane</keyword>
<reference evidence="17 18" key="1">
    <citation type="submission" date="2019-08" db="EMBL/GenBank/DDBJ databases">
        <title>Antarcticibacterium arcticum sp. nov., a bacterium isolated from marine sediment of the Canadian Beaufort Sea.</title>
        <authorList>
            <person name="Lee Y.M."/>
            <person name="Baek K."/>
            <person name="Lee D.-H."/>
            <person name="Shin S.C."/>
            <person name="Jin Y.K."/>
            <person name="Park Y."/>
        </authorList>
    </citation>
    <scope>NUCLEOTIDE SEQUENCE [LARGE SCALE GENOMIC DNA]</scope>
    <source>
        <strain evidence="17 18">PAMC 28998</strain>
    </source>
</reference>
<keyword evidence="5" id="KW-0597">Phosphoprotein</keyword>
<dbReference type="PANTHER" id="PTHR45528">
    <property type="entry name" value="SENSOR HISTIDINE KINASE CPXA"/>
    <property type="match status" value="1"/>
</dbReference>
<name>A0A5B8YJV9_9FLAO</name>